<comment type="caution">
    <text evidence="1">The sequence shown here is derived from an EMBL/GenBank/DDBJ whole genome shotgun (WGS) entry which is preliminary data.</text>
</comment>
<dbReference type="AlphaFoldDB" id="A0A8J6R4P9"/>
<name>A0A8J6R4P9_9BACT</name>
<reference evidence="1" key="1">
    <citation type="submission" date="2020-09" db="EMBL/GenBank/DDBJ databases">
        <title>Pelobacter alkaliphilus sp. nov., a novel anaerobic arsenate-reducing bacterium from terrestrial mud volcano.</title>
        <authorList>
            <person name="Khomyakova M.A."/>
            <person name="Merkel A.Y."/>
            <person name="Slobodkin A.I."/>
        </authorList>
    </citation>
    <scope>NUCLEOTIDE SEQUENCE</scope>
    <source>
        <strain evidence="1">M08fum</strain>
    </source>
</reference>
<evidence type="ECO:0000313" key="1">
    <source>
        <dbReference type="EMBL" id="MBD1399459.1"/>
    </source>
</evidence>
<proteinExistence type="predicted"/>
<keyword evidence="2" id="KW-1185">Reference proteome</keyword>
<dbReference type="Proteomes" id="UP000632828">
    <property type="component" value="Unassembled WGS sequence"/>
</dbReference>
<organism evidence="1 2">
    <name type="scientific">Pelovirga terrestris</name>
    <dbReference type="NCBI Taxonomy" id="2771352"/>
    <lineage>
        <taxon>Bacteria</taxon>
        <taxon>Pseudomonadati</taxon>
        <taxon>Thermodesulfobacteriota</taxon>
        <taxon>Desulfuromonadia</taxon>
        <taxon>Geobacterales</taxon>
        <taxon>Geobacteraceae</taxon>
        <taxon>Pelovirga</taxon>
    </lineage>
</organism>
<protein>
    <submittedName>
        <fullName evidence="1">Uncharacterized protein</fullName>
    </submittedName>
</protein>
<evidence type="ECO:0000313" key="2">
    <source>
        <dbReference type="Proteomes" id="UP000632828"/>
    </source>
</evidence>
<gene>
    <name evidence="1" type="ORF">ICT70_02110</name>
</gene>
<dbReference type="RefSeq" id="WP_191153734.1">
    <property type="nucleotide sequence ID" value="NZ_JACWUN010000002.1"/>
</dbReference>
<dbReference type="EMBL" id="JACWUN010000002">
    <property type="protein sequence ID" value="MBD1399459.1"/>
    <property type="molecule type" value="Genomic_DNA"/>
</dbReference>
<accession>A0A8J6R4P9</accession>
<sequence>MTQNNLKKISVVIYQRNYLAEKWRQLVNQTELDALFVELSQELTPLGFDFSLVNVSDVTMDIKGYGDLLNSVRLSCPAHGIGNICLGHVIGASQHLNLAEDVRRGVNRVCFAPETIEPQGSDKVVCHNCGCGC</sequence>